<feature type="transmembrane region" description="Helical" evidence="9">
    <location>
        <begin position="1374"/>
        <end position="1396"/>
    </location>
</feature>
<feature type="non-terminal residue" evidence="10">
    <location>
        <position position="1"/>
    </location>
</feature>
<dbReference type="GO" id="GO:0051117">
    <property type="term" value="F:ATPase binding"/>
    <property type="evidence" value="ECO:0007669"/>
    <property type="project" value="TreeGrafter"/>
</dbReference>
<feature type="transmembrane region" description="Helical" evidence="9">
    <location>
        <begin position="768"/>
        <end position="792"/>
    </location>
</feature>
<keyword evidence="4 9" id="KW-0812">Transmembrane</keyword>
<feature type="transmembrane region" description="Helical" evidence="9">
    <location>
        <begin position="1247"/>
        <end position="1270"/>
    </location>
</feature>
<comment type="subcellular location">
    <subcellularLocation>
        <location evidence="1">Membrane</location>
        <topology evidence="1">Multi-pass membrane protein</topology>
    </subcellularLocation>
</comment>
<dbReference type="InterPro" id="IPR002490">
    <property type="entry name" value="V-ATPase_116kDa_su"/>
</dbReference>
<keyword evidence="8" id="KW-0175">Coiled coil</keyword>
<keyword evidence="6" id="KW-0406">Ion transport</keyword>
<evidence type="ECO:0000256" key="4">
    <source>
        <dbReference type="ARBA" id="ARBA00022692"/>
    </source>
</evidence>
<evidence type="ECO:0000256" key="5">
    <source>
        <dbReference type="ARBA" id="ARBA00022989"/>
    </source>
</evidence>
<evidence type="ECO:0000313" key="11">
    <source>
        <dbReference type="Proteomes" id="UP000037069"/>
    </source>
</evidence>
<evidence type="ECO:0008006" key="12">
    <source>
        <dbReference type="Google" id="ProtNLM"/>
    </source>
</evidence>
<dbReference type="Proteomes" id="UP000037069">
    <property type="component" value="Unassembled WGS sequence"/>
</dbReference>
<feature type="transmembrane region" description="Helical" evidence="9">
    <location>
        <begin position="570"/>
        <end position="593"/>
    </location>
</feature>
<dbReference type="GO" id="GO:0033179">
    <property type="term" value="C:proton-transporting V-type ATPase, V0 domain"/>
    <property type="evidence" value="ECO:0007669"/>
    <property type="project" value="InterPro"/>
</dbReference>
<organism evidence="10 11">
    <name type="scientific">Lucilia cuprina</name>
    <name type="common">Green bottle fly</name>
    <name type="synonym">Australian sheep blowfly</name>
    <dbReference type="NCBI Taxonomy" id="7375"/>
    <lineage>
        <taxon>Eukaryota</taxon>
        <taxon>Metazoa</taxon>
        <taxon>Ecdysozoa</taxon>
        <taxon>Arthropoda</taxon>
        <taxon>Hexapoda</taxon>
        <taxon>Insecta</taxon>
        <taxon>Pterygota</taxon>
        <taxon>Neoptera</taxon>
        <taxon>Endopterygota</taxon>
        <taxon>Diptera</taxon>
        <taxon>Brachycera</taxon>
        <taxon>Muscomorpha</taxon>
        <taxon>Oestroidea</taxon>
        <taxon>Calliphoridae</taxon>
        <taxon>Luciliinae</taxon>
        <taxon>Lucilia</taxon>
    </lineage>
</organism>
<feature type="coiled-coil region" evidence="8">
    <location>
        <begin position="98"/>
        <end position="125"/>
    </location>
</feature>
<feature type="transmembrane region" description="Helical" evidence="9">
    <location>
        <begin position="445"/>
        <end position="470"/>
    </location>
</feature>
<dbReference type="GO" id="GO:0016471">
    <property type="term" value="C:vacuolar proton-transporting V-type ATPase complex"/>
    <property type="evidence" value="ECO:0007669"/>
    <property type="project" value="TreeGrafter"/>
</dbReference>
<dbReference type="OrthoDB" id="10264220at2759"/>
<feature type="transmembrane region" description="Helical" evidence="9">
    <location>
        <begin position="539"/>
        <end position="558"/>
    </location>
</feature>
<dbReference type="Pfam" id="PF01496">
    <property type="entry name" value="V_ATPase_I"/>
    <property type="match status" value="2"/>
</dbReference>
<dbReference type="PANTHER" id="PTHR11629">
    <property type="entry name" value="VACUOLAR PROTON ATPASES"/>
    <property type="match status" value="1"/>
</dbReference>
<evidence type="ECO:0000256" key="6">
    <source>
        <dbReference type="ARBA" id="ARBA00023065"/>
    </source>
</evidence>
<dbReference type="OMA" id="NMSKWWS"/>
<gene>
    <name evidence="10" type="ORF">FF38_06184</name>
</gene>
<evidence type="ECO:0000256" key="9">
    <source>
        <dbReference type="SAM" id="Phobius"/>
    </source>
</evidence>
<evidence type="ECO:0000313" key="10">
    <source>
        <dbReference type="EMBL" id="KNC27927.1"/>
    </source>
</evidence>
<evidence type="ECO:0000256" key="2">
    <source>
        <dbReference type="ARBA" id="ARBA00009904"/>
    </source>
</evidence>
<feature type="transmembrane region" description="Helical" evidence="9">
    <location>
        <begin position="406"/>
        <end position="433"/>
    </location>
</feature>
<keyword evidence="3" id="KW-0813">Transport</keyword>
<reference evidence="10 11" key="1">
    <citation type="journal article" date="2015" name="Nat. Commun.">
        <title>Lucilia cuprina genome unlocks parasitic fly biology to underpin future interventions.</title>
        <authorList>
            <person name="Anstead C.A."/>
            <person name="Korhonen P.K."/>
            <person name="Young N.D."/>
            <person name="Hall R.S."/>
            <person name="Jex A.R."/>
            <person name="Murali S.C."/>
            <person name="Hughes D.S."/>
            <person name="Lee S.F."/>
            <person name="Perry T."/>
            <person name="Stroehlein A.J."/>
            <person name="Ansell B.R."/>
            <person name="Breugelmans B."/>
            <person name="Hofmann A."/>
            <person name="Qu J."/>
            <person name="Dugan S."/>
            <person name="Lee S.L."/>
            <person name="Chao H."/>
            <person name="Dinh H."/>
            <person name="Han Y."/>
            <person name="Doddapaneni H.V."/>
            <person name="Worley K.C."/>
            <person name="Muzny D.M."/>
            <person name="Ioannidis P."/>
            <person name="Waterhouse R.M."/>
            <person name="Zdobnov E.M."/>
            <person name="James P.J."/>
            <person name="Bagnall N.H."/>
            <person name="Kotze A.C."/>
            <person name="Gibbs R.A."/>
            <person name="Richards S."/>
            <person name="Batterham P."/>
            <person name="Gasser R.B."/>
        </authorList>
    </citation>
    <scope>NUCLEOTIDE SEQUENCE [LARGE SCALE GENOMIC DNA]</scope>
    <source>
        <strain evidence="10 11">LS</strain>
        <tissue evidence="10">Full body</tissue>
    </source>
</reference>
<feature type="transmembrane region" description="Helical" evidence="9">
    <location>
        <begin position="1445"/>
        <end position="1463"/>
    </location>
</feature>
<evidence type="ECO:0000256" key="3">
    <source>
        <dbReference type="ARBA" id="ARBA00022448"/>
    </source>
</evidence>
<feature type="coiled-coil region" evidence="8">
    <location>
        <begin position="864"/>
        <end position="934"/>
    </location>
</feature>
<dbReference type="GO" id="GO:0005886">
    <property type="term" value="C:plasma membrane"/>
    <property type="evidence" value="ECO:0007669"/>
    <property type="project" value="TreeGrafter"/>
</dbReference>
<protein>
    <recommendedName>
        <fullName evidence="12">V-type proton ATPase subunit a</fullName>
    </recommendedName>
</protein>
<comment type="similarity">
    <text evidence="2">Belongs to the V-ATPase 116 kDa subunit family.</text>
</comment>
<dbReference type="EMBL" id="JRES01000835">
    <property type="protein sequence ID" value="KNC27927.1"/>
    <property type="molecule type" value="Genomic_DNA"/>
</dbReference>
<evidence type="ECO:0000256" key="7">
    <source>
        <dbReference type="ARBA" id="ARBA00023136"/>
    </source>
</evidence>
<evidence type="ECO:0000256" key="1">
    <source>
        <dbReference type="ARBA" id="ARBA00004141"/>
    </source>
</evidence>
<feature type="transmembrane region" description="Helical" evidence="9">
    <location>
        <begin position="1210"/>
        <end position="1235"/>
    </location>
</feature>
<sequence length="1644" mass="187781">VFIMGDMFRSEEMALCQMFIQPEAAYTSVSELGETGCVQFRDLNSGVNAFQRKFVTEVRRCDELERKIRYIEAEIKKDGINLPDILDDIPKAPNPREIIDLEAHLEKTENEILELAQNEVNLKSNYLELTELRKVLENTQGFFSDQEVLNLDSSNRGVGGVVVDDAAAAQNRGRLGFVAGVINRERVFAFERMLWRISRGNVFLKRSDLDEPLNDPSTGHPIYKTVFVAFFQGEQLKNRIKKVCTGFHASMYPCPSSHTERDEMVKGVRTRLEDLKLVLSQTEDHRSRVLATVSKNLPSWSIMVKKMKAIYHTLNLFNMDVTKKCLIGECWVPTKDLPVVQKALSDGSAAVGSTIPSFLNVIDTNEQPPTFNRTNKFTRGFQNLIDAYGIASYRECNPALYTCITFPFLFAVMFGDLGHGFILTLFGGWMCMYEKSLSRTKGGEIWNIFFGGRYIILLMGIFSCYTGFIYNDVFSKSMNIFGSTWTIRYNTSTVLTNPSLQLNPEYHVEGVYPIGMDPIWQMADNKIIFLNTYKMKLSIITGVIHMIFGVCMSVVNFVHFKRVSSIFLEFLPQILFLVLLFGYMVFMMFFKWIQYNAKTEFQPNTPGCAPSVLIMFINMMLFKNTPPLDGCNEYMFDSQPSIERVFVFIALICIPWMLLGKPLYIKFTRKNKDHSKHNGELTGNMELNEGETQLPTASEGHEGGAHGHDDEPMSEIYIHQAIHTIEYVLSTISHTASYLRLWALSLAHAQLSEVLWNMVLSLGLKQKGYGGVIFVFLIFGAWCLFTLAILVMMEGLSAFLHTLRLHCLINGFIMGDMFRSEKMSLCQIFLQPEAAYASLAQLGESGCVQFRDMNEGTTSYQRKYVSEVRRCDELERKIRFVENEIKKDDLKMPELREIPPAPKPREINDLEAHLEKCEKEITELSQNDVNLKSNFLELTEMLRVLEKTQGFFAEQAVVNMELNKQNESHHHEAGGHLGFVAGVVSREREYAFERMLWRVARGNAYVKRAPLEESLKDPKTGNVMYKTVFVVFFQGEQLRSRVKKVCTGFHASMYPCPNEHEEREEMIRGLRTRIEDLKVVLKQTEDQRTCVLVAVSKQLAAWEVMVKKMKAIYHTLNMLSQDVTSKCLIGECWVPTRDLDNVQACLAEGSAVVGSTVPSFLNVVETNDPPPTYNRTNKFTRGFQNLIDAYGVATYREANPALYTCITFPFLFAVMFGDMGHGFILFLFGAWMVIWEKSLGRKKGGEIWNIFFSGRYIILLMGIFAVYTGFTYNDCFSKSFNVFGSTWRVRYNRTTVLTNAQGLTLDPTFATTGVYVWGMDPIWQLADNKIIFLNTYKMKLSIIFGVLHMVFGVCMSVVNFVYFKRYASILLEFLPQIIFLLLLFGYMVFMMFYKWVKYSPTSTYEPDTPGCAPSVLIMFINMMLFKSSPTLPGCDEFMFANQSTIEMAFVIVAVICIPWMLIGKPLYIKYTRKHKPVHPEDFTSTDTLEMVEGDTAVVVEVIETSNKDADAGHNHDDEPMSEIWIHQAIHTIEYVLSTISHTASYLRLWALSLAHAQLSEVLWTMVLSLGLQLKGYTGSIGLFFIFAIWVFFTLAIMVMMEGLSAFLHTLRLHWVEFMSKFYEGAGYIFQPFSFKAILEAEDDA</sequence>
<name>A0A0L0C6R8_LUCCU</name>
<keyword evidence="5 9" id="KW-1133">Transmembrane helix</keyword>
<dbReference type="PANTHER" id="PTHR11629:SF61">
    <property type="entry name" value="V-TYPE PROTON ATPASE SUBUNIT A"/>
    <property type="match status" value="1"/>
</dbReference>
<feature type="transmembrane region" description="Helical" evidence="9">
    <location>
        <begin position="1340"/>
        <end position="1362"/>
    </location>
</feature>
<feature type="transmembrane region" description="Helical" evidence="9">
    <location>
        <begin position="1583"/>
        <end position="1610"/>
    </location>
</feature>
<accession>A0A0L0C6R8</accession>
<dbReference type="GO" id="GO:0007035">
    <property type="term" value="P:vacuolar acidification"/>
    <property type="evidence" value="ECO:0007669"/>
    <property type="project" value="TreeGrafter"/>
</dbReference>
<keyword evidence="11" id="KW-1185">Reference proteome</keyword>
<keyword evidence="7 9" id="KW-0472">Membrane</keyword>
<proteinExistence type="inferred from homology"/>
<dbReference type="STRING" id="7375.A0A0L0C6R8"/>
<dbReference type="GO" id="GO:0046961">
    <property type="term" value="F:proton-transporting ATPase activity, rotational mechanism"/>
    <property type="evidence" value="ECO:0007669"/>
    <property type="project" value="InterPro"/>
</dbReference>
<evidence type="ECO:0000256" key="8">
    <source>
        <dbReference type="SAM" id="Coils"/>
    </source>
</evidence>
<comment type="caution">
    <text evidence="10">The sequence shown here is derived from an EMBL/GenBank/DDBJ whole genome shotgun (WGS) entry which is preliminary data.</text>
</comment>
<feature type="transmembrane region" description="Helical" evidence="9">
    <location>
        <begin position="645"/>
        <end position="664"/>
    </location>
</feature>